<organism evidence="1 2">
    <name type="scientific">Parafilimonas terrae</name>
    <dbReference type="NCBI Taxonomy" id="1465490"/>
    <lineage>
        <taxon>Bacteria</taxon>
        <taxon>Pseudomonadati</taxon>
        <taxon>Bacteroidota</taxon>
        <taxon>Chitinophagia</taxon>
        <taxon>Chitinophagales</taxon>
        <taxon>Chitinophagaceae</taxon>
        <taxon>Parafilimonas</taxon>
    </lineage>
</organism>
<dbReference type="RefSeq" id="WP_218148464.1">
    <property type="nucleotide sequence ID" value="NZ_FOXQ01000004.1"/>
</dbReference>
<dbReference type="AlphaFoldDB" id="A0A1I5V833"/>
<accession>A0A1I5V833</accession>
<evidence type="ECO:0000313" key="1">
    <source>
        <dbReference type="EMBL" id="SFQ03658.1"/>
    </source>
</evidence>
<dbReference type="EMBL" id="FOXQ01000004">
    <property type="protein sequence ID" value="SFQ03658.1"/>
    <property type="molecule type" value="Genomic_DNA"/>
</dbReference>
<keyword evidence="2" id="KW-1185">Reference proteome</keyword>
<proteinExistence type="predicted"/>
<gene>
    <name evidence="1" type="ORF">SAMN05444277_104263</name>
</gene>
<evidence type="ECO:0000313" key="2">
    <source>
        <dbReference type="Proteomes" id="UP000199031"/>
    </source>
</evidence>
<protein>
    <submittedName>
        <fullName evidence="1">Uncharacterized protein</fullName>
    </submittedName>
</protein>
<reference evidence="1 2" key="1">
    <citation type="submission" date="2016-10" db="EMBL/GenBank/DDBJ databases">
        <authorList>
            <person name="de Groot N.N."/>
        </authorList>
    </citation>
    <scope>NUCLEOTIDE SEQUENCE [LARGE SCALE GENOMIC DNA]</scope>
    <source>
        <strain evidence="1 2">DSM 28286</strain>
    </source>
</reference>
<sequence length="61" mass="6564">MATTPPQSSNIGTKQKALEINLDPKIYGTFAEIGAGQDVAANFFKAAHHRVPLPKPCRLTT</sequence>
<dbReference type="Proteomes" id="UP000199031">
    <property type="component" value="Unassembled WGS sequence"/>
</dbReference>
<dbReference type="STRING" id="1465490.SAMN05444277_104263"/>
<name>A0A1I5V833_9BACT</name>